<dbReference type="InterPro" id="IPR005674">
    <property type="entry name" value="CocE/Ser_esterase"/>
</dbReference>
<dbReference type="SMART" id="SM00939">
    <property type="entry name" value="PepX_C"/>
    <property type="match status" value="1"/>
</dbReference>
<dbReference type="OrthoDB" id="319764at2"/>
<accession>A0A3S1AQJ8</accession>
<reference evidence="3" key="1">
    <citation type="submission" date="2018-12" db="EMBL/GenBank/DDBJ databases">
        <authorList>
            <person name="Will S."/>
            <person name="Neumann-Schaal M."/>
            <person name="Henke P."/>
        </authorList>
    </citation>
    <scope>NUCLEOTIDE SEQUENCE</scope>
    <source>
        <strain evidence="3">PCC 7102</strain>
    </source>
</reference>
<dbReference type="Proteomes" id="UP000271624">
    <property type="component" value="Unassembled WGS sequence"/>
</dbReference>
<dbReference type="PANTHER" id="PTHR43056">
    <property type="entry name" value="PEPTIDASE S9 PROLYL OLIGOPEPTIDASE"/>
    <property type="match status" value="1"/>
</dbReference>
<dbReference type="InterPro" id="IPR050585">
    <property type="entry name" value="Xaa-Pro_dipeptidyl-ppase/CocE"/>
</dbReference>
<dbReference type="RefSeq" id="WP_127080862.1">
    <property type="nucleotide sequence ID" value="NZ_RSCL01000005.1"/>
</dbReference>
<dbReference type="Pfam" id="PF08530">
    <property type="entry name" value="PepX_C"/>
    <property type="match status" value="1"/>
</dbReference>
<dbReference type="PANTHER" id="PTHR43056:SF10">
    <property type="entry name" value="COCE_NOND FAMILY, PUTATIVE (AFU_ORTHOLOGUE AFUA_7G00600)-RELATED"/>
    <property type="match status" value="1"/>
</dbReference>
<organism evidence="3 4">
    <name type="scientific">Dulcicalothrix desertica PCC 7102</name>
    <dbReference type="NCBI Taxonomy" id="232991"/>
    <lineage>
        <taxon>Bacteria</taxon>
        <taxon>Bacillati</taxon>
        <taxon>Cyanobacteriota</taxon>
        <taxon>Cyanophyceae</taxon>
        <taxon>Nostocales</taxon>
        <taxon>Calotrichaceae</taxon>
        <taxon>Dulcicalothrix</taxon>
    </lineage>
</organism>
<dbReference type="Pfam" id="PF02129">
    <property type="entry name" value="Peptidase_S15"/>
    <property type="match status" value="1"/>
</dbReference>
<dbReference type="SUPFAM" id="SSF53474">
    <property type="entry name" value="alpha/beta-Hydrolases"/>
    <property type="match status" value="1"/>
</dbReference>
<evidence type="ECO:0000313" key="4">
    <source>
        <dbReference type="Proteomes" id="UP000271624"/>
    </source>
</evidence>
<dbReference type="NCBIfam" id="TIGR00976">
    <property type="entry name" value="CocE_NonD"/>
    <property type="match status" value="1"/>
</dbReference>
<dbReference type="InterPro" id="IPR008979">
    <property type="entry name" value="Galactose-bd-like_sf"/>
</dbReference>
<dbReference type="InterPro" id="IPR029058">
    <property type="entry name" value="AB_hydrolase_fold"/>
</dbReference>
<proteinExistence type="predicted"/>
<keyword evidence="4" id="KW-1185">Reference proteome</keyword>
<dbReference type="SUPFAM" id="SSF49785">
    <property type="entry name" value="Galactose-binding domain-like"/>
    <property type="match status" value="1"/>
</dbReference>
<reference evidence="3" key="2">
    <citation type="journal article" date="2019" name="Genome Biol. Evol.">
        <title>Day and night: Metabolic profiles and evolutionary relationships of six axenic non-marine cyanobacteria.</title>
        <authorList>
            <person name="Will S.E."/>
            <person name="Henke P."/>
            <person name="Boedeker C."/>
            <person name="Huang S."/>
            <person name="Brinkmann H."/>
            <person name="Rohde M."/>
            <person name="Jarek M."/>
            <person name="Friedl T."/>
            <person name="Seufert S."/>
            <person name="Schumacher M."/>
            <person name="Overmann J."/>
            <person name="Neumann-Schaal M."/>
            <person name="Petersen J."/>
        </authorList>
    </citation>
    <scope>NUCLEOTIDE SEQUENCE [LARGE SCALE GENOMIC DNA]</scope>
    <source>
        <strain evidence="3">PCC 7102</strain>
    </source>
</reference>
<feature type="domain" description="Xaa-Pro dipeptidyl-peptidase C-terminal" evidence="2">
    <location>
        <begin position="341"/>
        <end position="577"/>
    </location>
</feature>
<keyword evidence="1" id="KW-0378">Hydrolase</keyword>
<gene>
    <name evidence="3" type="ORF">DSM106972_022570</name>
</gene>
<dbReference type="InterPro" id="IPR000383">
    <property type="entry name" value="Xaa-Pro-like_dom"/>
</dbReference>
<dbReference type="Gene3D" id="3.40.50.1820">
    <property type="entry name" value="alpha/beta hydrolase"/>
    <property type="match status" value="1"/>
</dbReference>
<dbReference type="GO" id="GO:0008239">
    <property type="term" value="F:dipeptidyl-peptidase activity"/>
    <property type="evidence" value="ECO:0007669"/>
    <property type="project" value="InterPro"/>
</dbReference>
<evidence type="ECO:0000313" key="3">
    <source>
        <dbReference type="EMBL" id="RUT06996.1"/>
    </source>
</evidence>
<evidence type="ECO:0000256" key="1">
    <source>
        <dbReference type="ARBA" id="ARBA00022801"/>
    </source>
</evidence>
<dbReference type="AlphaFoldDB" id="A0A3S1AQJ8"/>
<name>A0A3S1AQJ8_9CYAN</name>
<comment type="caution">
    <text evidence="3">The sequence shown here is derived from an EMBL/GenBank/DDBJ whole genome shotgun (WGS) entry which is preliminary data.</text>
</comment>
<sequence>MARKRIKKILIVTFALLALLTTIIIAAFPILAPFFLASQLGFGSAQYRVWVEYSVPLTASDGVKLVANISHPQQLEKTPTILVRIPYSKNFTNTTFANVVGRMWAARGYTAVIQGTRGRYESGGEYFPFKSEKTDGIETLAWLEKQPWYNGKIGMWGGSYFGYTQWVLADKVNPGLSALILQICSTDFHRMFYPGGAFSLESALYWAVTSYGKQDNPASEEVLKPGYKGFPLIKADDRAVQDIPFFNDWASHPEKDEYWKTIDGENRTNTLQAPALLMAGWYDPFLPTQITDFLKIKSEAKPLVAKNTRLIIGPWAHARTVTFPNGYTPRNYRLESLAPTIPWFDEHLLDNPKLEAPVQIYVMGKNIWRQEQEFPLARTIYTKHYLHSNGKANTLSGDGILNLTPQYTEIPDTYIYNPLNPVPSAGGTMLGPRAGIERQNDIENRNDVLNYTTAPLQEDIEVTGAIRLILYVSTTAPSTDFTAKLVDVYPDGSAYNVSEGIIRRQYTSKQPTQIEIELWATSQVFFKGHKIRLEVSSSNYPRFDRNPNTGHPIATEINPVTAKQVIYHDQKAPSYLVLPIIPNYT</sequence>
<dbReference type="InterPro" id="IPR013736">
    <property type="entry name" value="Xaa-Pro_dipept_C"/>
</dbReference>
<evidence type="ECO:0000259" key="2">
    <source>
        <dbReference type="SMART" id="SM00939"/>
    </source>
</evidence>
<protein>
    <submittedName>
        <fullName evidence="3">X-Pro dipeptidyl-peptidase</fullName>
    </submittedName>
</protein>
<dbReference type="Gene3D" id="1.10.3020.10">
    <property type="entry name" value="alpha-amino acid ester hydrolase ( Helical cap domain)"/>
    <property type="match status" value="1"/>
</dbReference>
<dbReference type="Gene3D" id="2.60.120.260">
    <property type="entry name" value="Galactose-binding domain-like"/>
    <property type="match status" value="1"/>
</dbReference>
<dbReference type="EMBL" id="RSCL01000005">
    <property type="protein sequence ID" value="RUT06996.1"/>
    <property type="molecule type" value="Genomic_DNA"/>
</dbReference>